<dbReference type="AlphaFoldDB" id="A0A1H7W449"/>
<feature type="compositionally biased region" description="Basic and acidic residues" evidence="4">
    <location>
        <begin position="304"/>
        <end position="349"/>
    </location>
</feature>
<feature type="compositionally biased region" description="Basic and acidic residues" evidence="4">
    <location>
        <begin position="285"/>
        <end position="297"/>
    </location>
</feature>
<feature type="compositionally biased region" description="Basic and acidic residues" evidence="4">
    <location>
        <begin position="362"/>
        <end position="410"/>
    </location>
</feature>
<dbReference type="InterPro" id="IPR003593">
    <property type="entry name" value="AAA+_ATPase"/>
</dbReference>
<dbReference type="EMBL" id="FOBF01000010">
    <property type="protein sequence ID" value="SEM16316.1"/>
    <property type="molecule type" value="Genomic_DNA"/>
</dbReference>
<dbReference type="PROSITE" id="PS00211">
    <property type="entry name" value="ABC_TRANSPORTER_1"/>
    <property type="match status" value="1"/>
</dbReference>
<dbReference type="GO" id="GO:0005524">
    <property type="term" value="F:ATP binding"/>
    <property type="evidence" value="ECO:0007669"/>
    <property type="project" value="UniProtKB-KW"/>
</dbReference>
<evidence type="ECO:0000313" key="7">
    <source>
        <dbReference type="Proteomes" id="UP000198953"/>
    </source>
</evidence>
<dbReference type="InterPro" id="IPR027417">
    <property type="entry name" value="P-loop_NTPase"/>
</dbReference>
<dbReference type="SUPFAM" id="SSF52540">
    <property type="entry name" value="P-loop containing nucleoside triphosphate hydrolases"/>
    <property type="match status" value="1"/>
</dbReference>
<dbReference type="GO" id="GO:0016887">
    <property type="term" value="F:ATP hydrolysis activity"/>
    <property type="evidence" value="ECO:0007669"/>
    <property type="project" value="InterPro"/>
</dbReference>
<dbReference type="InterPro" id="IPR050166">
    <property type="entry name" value="ABC_transporter_ATP-bind"/>
</dbReference>
<dbReference type="Pfam" id="PF00005">
    <property type="entry name" value="ABC_tran"/>
    <property type="match status" value="1"/>
</dbReference>
<dbReference type="PANTHER" id="PTHR42788:SF13">
    <property type="entry name" value="ALIPHATIC SULFONATES IMPORT ATP-BINDING PROTEIN SSUB"/>
    <property type="match status" value="1"/>
</dbReference>
<accession>A0A1H7W449</accession>
<name>A0A1H7W449_9ACTN</name>
<dbReference type="InterPro" id="IPR017871">
    <property type="entry name" value="ABC_transporter-like_CS"/>
</dbReference>
<sequence>MLEIDNLSHIYGAGGPNAHHAIEGLNLSVAAGELLCIVGPSGAGKSTLLRSIAGLITPSGGEVRIEGEVVRQTPDNLAVVFQDYSRSLFPWMSVEDNVALPLRRKKMDKRQRREAAQEALESVGLADAGRKYPFQLSGGMQQRVAIARALAYRPSLMLMDEPFGSVDAQTREDLEDLVLKVRGHHQMTIVLITHDIDESVYVGDRVVVLSKAPAHVVGDLKVDLPSPRDQITTREHPDFVHLRAEVGRLVRGHATADAPEDEQPETPETPETKPAKATAKPAKAKPTEDAAPTKDAEPTEAEDGEAKDGEPAEAEAKKPEPAVEPEPEAKKPEEPSDAQAKETEAKDAEEPAGAQAAEAVEAEVKAAEPEAKETKETEEPADAQAKETEVKDAEEPADAQAKETEVKDAEEPADAQGAEAVEAEVKAAETETAETKTAETGDTGEGDAKAAEPEAAKGDESNKPSKPRKPRRPRKKGKPGEAAA</sequence>
<feature type="compositionally biased region" description="Basic residues" evidence="4">
    <location>
        <begin position="465"/>
        <end position="477"/>
    </location>
</feature>
<evidence type="ECO:0000256" key="1">
    <source>
        <dbReference type="ARBA" id="ARBA00022448"/>
    </source>
</evidence>
<feature type="compositionally biased region" description="Basic and acidic residues" evidence="4">
    <location>
        <begin position="423"/>
        <end position="439"/>
    </location>
</feature>
<evidence type="ECO:0000259" key="5">
    <source>
        <dbReference type="PROSITE" id="PS50893"/>
    </source>
</evidence>
<proteinExistence type="predicted"/>
<keyword evidence="2" id="KW-0547">Nucleotide-binding</keyword>
<feature type="compositionally biased region" description="Basic and acidic residues" evidence="4">
    <location>
        <begin position="446"/>
        <end position="463"/>
    </location>
</feature>
<dbReference type="InterPro" id="IPR003439">
    <property type="entry name" value="ABC_transporter-like_ATP-bd"/>
</dbReference>
<feature type="region of interest" description="Disordered" evidence="4">
    <location>
        <begin position="255"/>
        <end position="484"/>
    </location>
</feature>
<protein>
    <submittedName>
        <fullName evidence="6">ABC-type nitrate/sulfonate/bicarbonate transport system, ATPase component</fullName>
    </submittedName>
</protein>
<feature type="domain" description="ABC transporter" evidence="5">
    <location>
        <begin position="2"/>
        <end position="236"/>
    </location>
</feature>
<evidence type="ECO:0000256" key="2">
    <source>
        <dbReference type="ARBA" id="ARBA00022741"/>
    </source>
</evidence>
<evidence type="ECO:0000256" key="3">
    <source>
        <dbReference type="ARBA" id="ARBA00022840"/>
    </source>
</evidence>
<keyword evidence="3" id="KW-0067">ATP-binding</keyword>
<dbReference type="CDD" id="cd03293">
    <property type="entry name" value="ABC_NrtD_SsuB_transporters"/>
    <property type="match status" value="1"/>
</dbReference>
<dbReference type="PANTHER" id="PTHR42788">
    <property type="entry name" value="TAURINE IMPORT ATP-BINDING PROTEIN-RELATED"/>
    <property type="match status" value="1"/>
</dbReference>
<dbReference type="Gene3D" id="3.40.50.300">
    <property type="entry name" value="P-loop containing nucleotide triphosphate hydrolases"/>
    <property type="match status" value="1"/>
</dbReference>
<dbReference type="STRING" id="46177.SAMN05660976_04351"/>
<keyword evidence="7" id="KW-1185">Reference proteome</keyword>
<dbReference type="SMART" id="SM00382">
    <property type="entry name" value="AAA"/>
    <property type="match status" value="1"/>
</dbReference>
<organism evidence="6 7">
    <name type="scientific">Nonomuraea pusilla</name>
    <dbReference type="NCBI Taxonomy" id="46177"/>
    <lineage>
        <taxon>Bacteria</taxon>
        <taxon>Bacillati</taxon>
        <taxon>Actinomycetota</taxon>
        <taxon>Actinomycetes</taxon>
        <taxon>Streptosporangiales</taxon>
        <taxon>Streptosporangiaceae</taxon>
        <taxon>Nonomuraea</taxon>
    </lineage>
</organism>
<dbReference type="PROSITE" id="PS50893">
    <property type="entry name" value="ABC_TRANSPORTER_2"/>
    <property type="match status" value="1"/>
</dbReference>
<dbReference type="Proteomes" id="UP000198953">
    <property type="component" value="Unassembled WGS sequence"/>
</dbReference>
<reference evidence="6 7" key="1">
    <citation type="submission" date="2016-10" db="EMBL/GenBank/DDBJ databases">
        <authorList>
            <person name="de Groot N.N."/>
        </authorList>
    </citation>
    <scope>NUCLEOTIDE SEQUENCE [LARGE SCALE GENOMIC DNA]</scope>
    <source>
        <strain evidence="6 7">DSM 43357</strain>
    </source>
</reference>
<keyword evidence="1" id="KW-0813">Transport</keyword>
<dbReference type="RefSeq" id="WP_337959857.1">
    <property type="nucleotide sequence ID" value="NZ_FOBF01000010.1"/>
</dbReference>
<evidence type="ECO:0000313" key="6">
    <source>
        <dbReference type="EMBL" id="SEM16316.1"/>
    </source>
</evidence>
<gene>
    <name evidence="6" type="ORF">SAMN05660976_04351</name>
</gene>
<evidence type="ECO:0000256" key="4">
    <source>
        <dbReference type="SAM" id="MobiDB-lite"/>
    </source>
</evidence>